<evidence type="ECO:0000313" key="9">
    <source>
        <dbReference type="EMBL" id="GIN58368.1"/>
    </source>
</evidence>
<dbReference type="Pfam" id="PF00528">
    <property type="entry name" value="BPD_transp_1"/>
    <property type="match status" value="1"/>
</dbReference>
<feature type="transmembrane region" description="Helical" evidence="7">
    <location>
        <begin position="32"/>
        <end position="51"/>
    </location>
</feature>
<evidence type="ECO:0000256" key="2">
    <source>
        <dbReference type="ARBA" id="ARBA00022448"/>
    </source>
</evidence>
<keyword evidence="5 7" id="KW-1133">Transmembrane helix</keyword>
<reference evidence="9 10" key="1">
    <citation type="submission" date="2021-03" db="EMBL/GenBank/DDBJ databases">
        <title>Antimicrobial resistance genes in bacteria isolated from Japanese honey, and their potential for conferring macrolide and lincosamide resistance in the American foulbrood pathogen Paenibacillus larvae.</title>
        <authorList>
            <person name="Okamoto M."/>
            <person name="Kumagai M."/>
            <person name="Kanamori H."/>
            <person name="Takamatsu D."/>
        </authorList>
    </citation>
    <scope>NUCLEOTIDE SEQUENCE [LARGE SCALE GENOMIC DNA]</scope>
    <source>
        <strain evidence="9 10">J8TS2</strain>
    </source>
</reference>
<dbReference type="Gene3D" id="1.10.3720.10">
    <property type="entry name" value="MetI-like"/>
    <property type="match status" value="1"/>
</dbReference>
<keyword evidence="6 7" id="KW-0472">Membrane</keyword>
<dbReference type="PANTHER" id="PTHR43227">
    <property type="entry name" value="BLL4140 PROTEIN"/>
    <property type="match status" value="1"/>
</dbReference>
<dbReference type="InterPro" id="IPR050809">
    <property type="entry name" value="UgpAE/MalFG_permease"/>
</dbReference>
<feature type="transmembrane region" description="Helical" evidence="7">
    <location>
        <begin position="63"/>
        <end position="81"/>
    </location>
</feature>
<dbReference type="EMBL" id="BORB01000022">
    <property type="protein sequence ID" value="GIN58368.1"/>
    <property type="molecule type" value="Genomic_DNA"/>
</dbReference>
<keyword evidence="2 7" id="KW-0813">Transport</keyword>
<feature type="transmembrane region" description="Helical" evidence="7">
    <location>
        <begin position="101"/>
        <end position="120"/>
    </location>
</feature>
<name>A0ABQ4KK96_9BACI</name>
<keyword evidence="4 7" id="KW-0812">Transmembrane</keyword>
<keyword evidence="10" id="KW-1185">Reference proteome</keyword>
<evidence type="ECO:0000256" key="6">
    <source>
        <dbReference type="ARBA" id="ARBA00023136"/>
    </source>
</evidence>
<dbReference type="InterPro" id="IPR000515">
    <property type="entry name" value="MetI-like"/>
</dbReference>
<feature type="transmembrane region" description="Helical" evidence="7">
    <location>
        <begin position="132"/>
        <end position="152"/>
    </location>
</feature>
<dbReference type="Proteomes" id="UP000679950">
    <property type="component" value="Unassembled WGS sequence"/>
</dbReference>
<comment type="caution">
    <text evidence="9">The sequence shown here is derived from an EMBL/GenBank/DDBJ whole genome shotgun (WGS) entry which is preliminary data.</text>
</comment>
<sequence>MQIKQADSIKSLKVIPVPGRILSVKKRFVKSWQLYILLLPAIVYFTIFHYVPMYGVQIAFKDYIATLGITGSPWIGFDHFIRFYNSYYFWRILKNTFAISFYQLALFPLPILFALSLNELKNGAFKKWTQTLTYAPHFISVVVVVGMLIAFLDPISGLVNNVITKLGGEAIPFLTSPGWFRHIYVWSGEWQSLGWGTIIYLAALAGVNPELHESASIDGATRIQRILYVNIPSILPAIVVLFILNIGKFMSIGFEKVLLMQNSLNSETSDIIQTFVYETGIIGGEYDFSAAIGLFDSVINIILLVTVNYLAKKTSENSLW</sequence>
<dbReference type="PANTHER" id="PTHR43227:SF11">
    <property type="entry name" value="BLL4140 PROTEIN"/>
    <property type="match status" value="1"/>
</dbReference>
<evidence type="ECO:0000256" key="3">
    <source>
        <dbReference type="ARBA" id="ARBA00022475"/>
    </source>
</evidence>
<evidence type="ECO:0000256" key="5">
    <source>
        <dbReference type="ARBA" id="ARBA00022989"/>
    </source>
</evidence>
<evidence type="ECO:0000313" key="10">
    <source>
        <dbReference type="Proteomes" id="UP000679950"/>
    </source>
</evidence>
<dbReference type="PROSITE" id="PS50928">
    <property type="entry name" value="ABC_TM1"/>
    <property type="match status" value="1"/>
</dbReference>
<evidence type="ECO:0000259" key="8">
    <source>
        <dbReference type="PROSITE" id="PS50928"/>
    </source>
</evidence>
<comment type="subcellular location">
    <subcellularLocation>
        <location evidence="1 7">Cell membrane</location>
        <topology evidence="1 7">Multi-pass membrane protein</topology>
    </subcellularLocation>
</comment>
<proteinExistence type="inferred from homology"/>
<dbReference type="CDD" id="cd06261">
    <property type="entry name" value="TM_PBP2"/>
    <property type="match status" value="1"/>
</dbReference>
<feature type="transmembrane region" description="Helical" evidence="7">
    <location>
        <begin position="288"/>
        <end position="311"/>
    </location>
</feature>
<feature type="domain" description="ABC transmembrane type-1" evidence="8">
    <location>
        <begin position="92"/>
        <end position="307"/>
    </location>
</feature>
<accession>A0ABQ4KK96</accession>
<protein>
    <submittedName>
        <fullName evidence="9">Sugar ABC transporter permease</fullName>
    </submittedName>
</protein>
<gene>
    <name evidence="9" type="ORF">J8TS2_26870</name>
</gene>
<organism evidence="9 10">
    <name type="scientific">Lederbergia ruris</name>
    <dbReference type="NCBI Taxonomy" id="217495"/>
    <lineage>
        <taxon>Bacteria</taxon>
        <taxon>Bacillati</taxon>
        <taxon>Bacillota</taxon>
        <taxon>Bacilli</taxon>
        <taxon>Bacillales</taxon>
        <taxon>Bacillaceae</taxon>
        <taxon>Lederbergia</taxon>
    </lineage>
</organism>
<evidence type="ECO:0000256" key="1">
    <source>
        <dbReference type="ARBA" id="ARBA00004651"/>
    </source>
</evidence>
<dbReference type="InterPro" id="IPR035906">
    <property type="entry name" value="MetI-like_sf"/>
</dbReference>
<keyword evidence="3" id="KW-1003">Cell membrane</keyword>
<evidence type="ECO:0000256" key="4">
    <source>
        <dbReference type="ARBA" id="ARBA00022692"/>
    </source>
</evidence>
<evidence type="ECO:0000256" key="7">
    <source>
        <dbReference type="RuleBase" id="RU363032"/>
    </source>
</evidence>
<feature type="transmembrane region" description="Helical" evidence="7">
    <location>
        <begin position="227"/>
        <end position="247"/>
    </location>
</feature>
<dbReference type="SUPFAM" id="SSF161098">
    <property type="entry name" value="MetI-like"/>
    <property type="match status" value="1"/>
</dbReference>
<comment type="similarity">
    <text evidence="7">Belongs to the binding-protein-dependent transport system permease family.</text>
</comment>